<dbReference type="Gene3D" id="3.30.420.380">
    <property type="match status" value="1"/>
</dbReference>
<dbReference type="InterPro" id="IPR025691">
    <property type="entry name" value="GspL_pp_dom"/>
</dbReference>
<dbReference type="GO" id="GO:0009276">
    <property type="term" value="C:Gram-negative-bacterium-type cell wall"/>
    <property type="evidence" value="ECO:0007669"/>
    <property type="project" value="InterPro"/>
</dbReference>
<comment type="similarity">
    <text evidence="2">Belongs to the GSP L family.</text>
</comment>
<dbReference type="SUPFAM" id="SSF53067">
    <property type="entry name" value="Actin-like ATPase domain"/>
    <property type="match status" value="1"/>
</dbReference>
<dbReference type="NCBIfam" id="TIGR01709">
    <property type="entry name" value="typeII_sec_gspL"/>
    <property type="match status" value="1"/>
</dbReference>
<evidence type="ECO:0000256" key="2">
    <source>
        <dbReference type="ARBA" id="ARBA00005318"/>
    </source>
</evidence>
<proteinExistence type="inferred from homology"/>
<evidence type="ECO:0000256" key="9">
    <source>
        <dbReference type="ARBA" id="ARBA00023136"/>
    </source>
</evidence>
<organism evidence="12 13">
    <name type="scientific">Stenotrophomonas indicatrix</name>
    <dbReference type="NCBI Taxonomy" id="2045451"/>
    <lineage>
        <taxon>Bacteria</taxon>
        <taxon>Pseudomonadati</taxon>
        <taxon>Pseudomonadota</taxon>
        <taxon>Gammaproteobacteria</taxon>
        <taxon>Lysobacterales</taxon>
        <taxon>Lysobacteraceae</taxon>
        <taxon>Stenotrophomonas</taxon>
    </lineage>
</organism>
<keyword evidence="3" id="KW-0813">Transport</keyword>
<dbReference type="Proteomes" id="UP000191133">
    <property type="component" value="Unassembled WGS sequence"/>
</dbReference>
<dbReference type="AlphaFoldDB" id="A0A1W1GV60"/>
<dbReference type="Pfam" id="PF12693">
    <property type="entry name" value="GspL_C"/>
    <property type="match status" value="1"/>
</dbReference>
<evidence type="ECO:0000256" key="5">
    <source>
        <dbReference type="ARBA" id="ARBA00022519"/>
    </source>
</evidence>
<dbReference type="RefSeq" id="WP_080148632.1">
    <property type="nucleotide sequence ID" value="NZ_FWEU01000001.1"/>
</dbReference>
<dbReference type="InterPro" id="IPR024230">
    <property type="entry name" value="GspL_cyto_dom"/>
</dbReference>
<reference evidence="13" key="1">
    <citation type="submission" date="2016-10" db="EMBL/GenBank/DDBJ databases">
        <authorList>
            <person name="Varghese N."/>
        </authorList>
    </citation>
    <scope>NUCLEOTIDE SEQUENCE [LARGE SCALE GENOMIC DNA]</scope>
    <source>
        <strain evidence="13">92MFCol6.1</strain>
    </source>
</reference>
<dbReference type="GO" id="GO:0015628">
    <property type="term" value="P:protein secretion by the type II secretion system"/>
    <property type="evidence" value="ECO:0007669"/>
    <property type="project" value="InterPro"/>
</dbReference>
<gene>
    <name evidence="12" type="ORF">SAMN04488690_0828</name>
</gene>
<evidence type="ECO:0000256" key="8">
    <source>
        <dbReference type="ARBA" id="ARBA00022989"/>
    </source>
</evidence>
<dbReference type="Pfam" id="PF05134">
    <property type="entry name" value="T2SSL"/>
    <property type="match status" value="1"/>
</dbReference>
<keyword evidence="5" id="KW-0997">Cell inner membrane</keyword>
<accession>A0A1W1GV60</accession>
<protein>
    <submittedName>
        <fullName evidence="12">Type II secretion system protein L (GspL)</fullName>
    </submittedName>
</protein>
<evidence type="ECO:0000256" key="3">
    <source>
        <dbReference type="ARBA" id="ARBA00022448"/>
    </source>
</evidence>
<evidence type="ECO:0000259" key="11">
    <source>
        <dbReference type="Pfam" id="PF12693"/>
    </source>
</evidence>
<feature type="domain" description="GspL periplasmic" evidence="11">
    <location>
        <begin position="240"/>
        <end position="373"/>
    </location>
</feature>
<comment type="subcellular location">
    <subcellularLocation>
        <location evidence="1">Cell inner membrane</location>
        <topology evidence="1">Single-pass membrane protein</topology>
    </subcellularLocation>
</comment>
<evidence type="ECO:0000259" key="10">
    <source>
        <dbReference type="Pfam" id="PF05134"/>
    </source>
</evidence>
<keyword evidence="8" id="KW-1133">Transmembrane helix</keyword>
<name>A0A1W1GV60_9GAMM</name>
<feature type="domain" description="GspL cytoplasmic actin-ATPase-like" evidence="10">
    <location>
        <begin position="7"/>
        <end position="178"/>
    </location>
</feature>
<keyword evidence="6" id="KW-0812">Transmembrane</keyword>
<evidence type="ECO:0000256" key="4">
    <source>
        <dbReference type="ARBA" id="ARBA00022475"/>
    </source>
</evidence>
<evidence type="ECO:0000313" key="12">
    <source>
        <dbReference type="EMBL" id="SLM23141.1"/>
    </source>
</evidence>
<sequence>MSLQLRVRLPALERLDGDSAVEWAQLHKDRVLATGSDPLSTLGQRFPQARVHASLDPQDLILLELRLPPLPGRRLQAALQGEVEAMLLDDLQEVALGHGTQAADGTVAVAWLGLQAIARVQQQLHECGLQLQALHPTPLLLPWTVGQATVQLCGEQVLVRCGRDRGFVQWCGGRDLASVMQVLAVRLQQAGVQAVQWIDAVPPAWAEHLPASVLTQAVQCSGPLPGWSLPLPASGAGAPRVAIGLALAAAVLAALGLQLQVSRWHSEGEALQHDLARQFSTHFPEIDDVVDPVVQARRALAVPAAPRALPAVQQQVASVLQAIPELAGQVRSLRYQPGQLEMELDADAQALAEDAQRLERWQQAMQAQGLQLAHEAGGRLRISRGTAP</sequence>
<dbReference type="GO" id="GO:0005886">
    <property type="term" value="C:plasma membrane"/>
    <property type="evidence" value="ECO:0007669"/>
    <property type="project" value="UniProtKB-SubCell"/>
</dbReference>
<keyword evidence="9" id="KW-0472">Membrane</keyword>
<dbReference type="InterPro" id="IPR043129">
    <property type="entry name" value="ATPase_NBD"/>
</dbReference>
<evidence type="ECO:0000313" key="13">
    <source>
        <dbReference type="Proteomes" id="UP000191133"/>
    </source>
</evidence>
<evidence type="ECO:0000256" key="7">
    <source>
        <dbReference type="ARBA" id="ARBA00022927"/>
    </source>
</evidence>
<keyword evidence="7" id="KW-0653">Protein transport</keyword>
<dbReference type="GO" id="GO:0015627">
    <property type="term" value="C:type II protein secretion system complex"/>
    <property type="evidence" value="ECO:0007669"/>
    <property type="project" value="InterPro"/>
</dbReference>
<evidence type="ECO:0000256" key="6">
    <source>
        <dbReference type="ARBA" id="ARBA00022692"/>
    </source>
</evidence>
<evidence type="ECO:0000256" key="1">
    <source>
        <dbReference type="ARBA" id="ARBA00004377"/>
    </source>
</evidence>
<dbReference type="InterPro" id="IPR007812">
    <property type="entry name" value="T2SS_protein-GspL"/>
</dbReference>
<dbReference type="EMBL" id="FWEU01000001">
    <property type="protein sequence ID" value="SLM23141.1"/>
    <property type="molecule type" value="Genomic_DNA"/>
</dbReference>
<keyword evidence="4" id="KW-1003">Cell membrane</keyword>